<evidence type="ECO:0000313" key="2">
    <source>
        <dbReference type="Proteomes" id="UP000499080"/>
    </source>
</evidence>
<accession>A0A4Y2DKX5</accession>
<dbReference type="AlphaFoldDB" id="A0A4Y2DKX5"/>
<evidence type="ECO:0000313" key="1">
    <source>
        <dbReference type="EMBL" id="GBM16646.1"/>
    </source>
</evidence>
<protein>
    <submittedName>
        <fullName evidence="1">Uncharacterized protein</fullName>
    </submittedName>
</protein>
<gene>
    <name evidence="1" type="ORF">AVEN_88977_1</name>
</gene>
<organism evidence="1 2">
    <name type="scientific">Araneus ventricosus</name>
    <name type="common">Orbweaver spider</name>
    <name type="synonym">Epeira ventricosa</name>
    <dbReference type="NCBI Taxonomy" id="182803"/>
    <lineage>
        <taxon>Eukaryota</taxon>
        <taxon>Metazoa</taxon>
        <taxon>Ecdysozoa</taxon>
        <taxon>Arthropoda</taxon>
        <taxon>Chelicerata</taxon>
        <taxon>Arachnida</taxon>
        <taxon>Araneae</taxon>
        <taxon>Araneomorphae</taxon>
        <taxon>Entelegynae</taxon>
        <taxon>Araneoidea</taxon>
        <taxon>Araneidae</taxon>
        <taxon>Araneus</taxon>
    </lineage>
</organism>
<comment type="caution">
    <text evidence="1">The sequence shown here is derived from an EMBL/GenBank/DDBJ whole genome shotgun (WGS) entry which is preliminary data.</text>
</comment>
<name>A0A4Y2DKX5_ARAVE</name>
<reference evidence="1 2" key="1">
    <citation type="journal article" date="2019" name="Sci. Rep.">
        <title>Orb-weaving spider Araneus ventricosus genome elucidates the spidroin gene catalogue.</title>
        <authorList>
            <person name="Kono N."/>
            <person name="Nakamura H."/>
            <person name="Ohtoshi R."/>
            <person name="Moran D.A.P."/>
            <person name="Shinohara A."/>
            <person name="Yoshida Y."/>
            <person name="Fujiwara M."/>
            <person name="Mori M."/>
            <person name="Tomita M."/>
            <person name="Arakawa K."/>
        </authorList>
    </citation>
    <scope>NUCLEOTIDE SEQUENCE [LARGE SCALE GENOMIC DNA]</scope>
</reference>
<sequence length="128" mass="14491">MLTWRQKESSRMFSIFLPPSRDRATVQDFSRRFSVSTTKVAKIGRTPVIKRSSLQLLVTEAILRSATVPVFLSRRPIFQCYSDAKAGRGALLITFPTPLDVDQTTDGEVAYASVFCVQWCRDWEARGV</sequence>
<keyword evidence="2" id="KW-1185">Reference proteome</keyword>
<proteinExistence type="predicted"/>
<dbReference type="EMBL" id="BGPR01000377">
    <property type="protein sequence ID" value="GBM16646.1"/>
    <property type="molecule type" value="Genomic_DNA"/>
</dbReference>
<dbReference type="Proteomes" id="UP000499080">
    <property type="component" value="Unassembled WGS sequence"/>
</dbReference>